<dbReference type="InterPro" id="IPR008984">
    <property type="entry name" value="SMAD_FHA_dom_sf"/>
</dbReference>
<dbReference type="RefSeq" id="WP_219876739.1">
    <property type="nucleotide sequence ID" value="NZ_JAHYXK010000004.1"/>
</dbReference>
<reference evidence="2 3" key="1">
    <citation type="journal article" date="2016" name="Int. J. Syst. Evol. Microbiol.">
        <title>Pontibacter aydingkolensis sp. nov., isolated from soil of a salt lake.</title>
        <authorList>
            <person name="Osman G."/>
            <person name="Zhang T."/>
            <person name="Lou K."/>
            <person name="Gao Y."/>
            <person name="Chang W."/>
            <person name="Lin Q."/>
            <person name="Yang H.M."/>
            <person name="Huo X.D."/>
            <person name="Wang N."/>
        </authorList>
    </citation>
    <scope>NUCLEOTIDE SEQUENCE [LARGE SCALE GENOMIC DNA]</scope>
    <source>
        <strain evidence="2 3">KACC 19255</strain>
    </source>
</reference>
<name>A0ABS7CSP2_9BACT</name>
<organism evidence="2 3">
    <name type="scientific">Pontibacter aydingkolensis</name>
    <dbReference type="NCBI Taxonomy" id="1911536"/>
    <lineage>
        <taxon>Bacteria</taxon>
        <taxon>Pseudomonadati</taxon>
        <taxon>Bacteroidota</taxon>
        <taxon>Cytophagia</taxon>
        <taxon>Cytophagales</taxon>
        <taxon>Hymenobacteraceae</taxon>
        <taxon>Pontibacter</taxon>
    </lineage>
</organism>
<evidence type="ECO:0000259" key="1">
    <source>
        <dbReference type="PROSITE" id="PS50006"/>
    </source>
</evidence>
<dbReference type="SUPFAM" id="SSF49879">
    <property type="entry name" value="SMAD/FHA domain"/>
    <property type="match status" value="1"/>
</dbReference>
<protein>
    <submittedName>
        <fullName evidence="2">FHA domain-containing protein</fullName>
    </submittedName>
</protein>
<keyword evidence="3" id="KW-1185">Reference proteome</keyword>
<dbReference type="CDD" id="cd00060">
    <property type="entry name" value="FHA"/>
    <property type="match status" value="1"/>
</dbReference>
<dbReference type="InterPro" id="IPR000253">
    <property type="entry name" value="FHA_dom"/>
</dbReference>
<evidence type="ECO:0000313" key="3">
    <source>
        <dbReference type="Proteomes" id="UP000813018"/>
    </source>
</evidence>
<dbReference type="Gene3D" id="2.60.200.20">
    <property type="match status" value="1"/>
</dbReference>
<proteinExistence type="predicted"/>
<gene>
    <name evidence="2" type="ORF">K0O23_07270</name>
</gene>
<feature type="domain" description="FHA" evidence="1">
    <location>
        <begin position="381"/>
        <end position="439"/>
    </location>
</feature>
<dbReference type="SMART" id="SM00240">
    <property type="entry name" value="FHA"/>
    <property type="match status" value="1"/>
</dbReference>
<dbReference type="Proteomes" id="UP000813018">
    <property type="component" value="Unassembled WGS sequence"/>
</dbReference>
<evidence type="ECO:0000313" key="2">
    <source>
        <dbReference type="EMBL" id="MBW7466863.1"/>
    </source>
</evidence>
<dbReference type="EMBL" id="JAHYXK010000004">
    <property type="protein sequence ID" value="MBW7466863.1"/>
    <property type="molecule type" value="Genomic_DNA"/>
</dbReference>
<dbReference type="PROSITE" id="PS50006">
    <property type="entry name" value="FHA_DOMAIN"/>
    <property type="match status" value="1"/>
</dbReference>
<comment type="caution">
    <text evidence="2">The sequence shown here is derived from an EMBL/GenBank/DDBJ whole genome shotgun (WGS) entry which is preliminary data.</text>
</comment>
<accession>A0ABS7CSP2</accession>
<dbReference type="Pfam" id="PF00498">
    <property type="entry name" value="FHA"/>
    <property type="match status" value="1"/>
</dbReference>
<sequence>MLPQLKYFPVNWIDGMKISKAHFIEQESALNDQIRDVAGMQLNTYSYGLLPQSSSTKQPLDIQVNSDHSGYVKVKIAECRAITPGGVRVEITHHTRPVEASIQLKDMQAQAYELILVADPFTRIPVGQPNPEEAPLRQPHTITNYRLEILPYPQTYHPEFSAYQLSVGRLKVDGDVVRLSEHYIPPCMQVSSFPRMLAIYNKLLQQLGSAETAATEVIQKMLSKPNPTNIDKSILSIAQQTMIFLANGIDTFRLVYNQQPPLLMVEYCVRWARVTSLTLNTLLRKDREDLLNYLHAWFELAPREFENLLRSLLTLEYSHNESQEALAKIENFADKMVLLFQKLGEMEHSNGFIEKAKVFGWLIVNTHNRPKQAFAVTEKNLVIGREESGQLTCDIPLPGDLQISRKHARLNVYDSANSIEFSITDLNSANGLYIHDTQTRLKPNQTFSLVDGDTFQIGKTNLVLCSYGEVTNEAEAIKKVESMKAYPTVELIPQLI</sequence>